<reference evidence="1 2" key="1">
    <citation type="journal article" date="2012" name="J. Biotechnol.">
        <title>Insights into the completely annotated genome of Lactobacillus buchneri CD034, a strain isolated from stable grass silage.</title>
        <authorList>
            <person name="Heinl S."/>
            <person name="Wibberg D."/>
            <person name="Eikmeyer F."/>
            <person name="Szczepanowski R."/>
            <person name="Blom J."/>
            <person name="Linke B."/>
            <person name="Goesmann A."/>
            <person name="Grabherr R."/>
            <person name="Schwab H."/>
            <person name="Puhler A."/>
            <person name="Schluter A."/>
        </authorList>
    </citation>
    <scope>NUCLEOTIDE SEQUENCE [LARGE SCALE GENOMIC DNA]</scope>
    <source>
        <strain evidence="1 2">CD034</strain>
    </source>
</reference>
<dbReference type="STRING" id="1071400.LBUCD034_0958"/>
<accession>J9W4S6</accession>
<evidence type="ECO:0000313" key="2">
    <source>
        <dbReference type="Proteomes" id="UP000007332"/>
    </source>
</evidence>
<dbReference type="EMBL" id="CP003043">
    <property type="protein sequence ID" value="AFS00005.1"/>
    <property type="molecule type" value="Genomic_DNA"/>
</dbReference>
<keyword evidence="2" id="KW-1185">Reference proteome</keyword>
<evidence type="ECO:0000313" key="1">
    <source>
        <dbReference type="EMBL" id="AFS00005.1"/>
    </source>
</evidence>
<dbReference type="HOGENOM" id="CLU_1319571_0_0_9"/>
<dbReference type="KEGG" id="lbn:LBUCD034_0958"/>
<dbReference type="RefSeq" id="WP_014939786.1">
    <property type="nucleotide sequence ID" value="NC_018610.1"/>
</dbReference>
<organism evidence="1 2">
    <name type="scientific">Lentilactobacillus buchneri subsp. silagei CD034</name>
    <dbReference type="NCBI Taxonomy" id="1071400"/>
    <lineage>
        <taxon>Bacteria</taxon>
        <taxon>Bacillati</taxon>
        <taxon>Bacillota</taxon>
        <taxon>Bacilli</taxon>
        <taxon>Lactobacillales</taxon>
        <taxon>Lactobacillaceae</taxon>
        <taxon>Lentilactobacillus</taxon>
        <taxon>Lentilactobacillus buchneri subsp. silagei</taxon>
    </lineage>
</organism>
<dbReference type="OrthoDB" id="2289486at2"/>
<sequence length="208" mass="23338">MENNEKKLEALMGNEIHKTVEWTDDKDKKHTTKITLQDPGIGVATQIMDLMNVGGDNSDYGKAFEMLMQNVLVSPHLDYGVLNHELPEKLTKKTVIKQNSNGDDVKINMVFPDYRTALQIFMMTNRPSGALNMHDTLVSLNKEVLRTDETTPEIVKMKYWNIGEHGSGLGATALSEAQAYLGTLLARNGLLNILMESFRFLATTLRPK</sequence>
<gene>
    <name evidence="1" type="ORF">LBUCD034_0958</name>
</gene>
<dbReference type="Proteomes" id="UP000007332">
    <property type="component" value="Chromosome"/>
</dbReference>
<protein>
    <submittedName>
        <fullName evidence="1">Uncharacterized protein</fullName>
    </submittedName>
</protein>
<name>J9W4S6_LENBU</name>
<proteinExistence type="predicted"/>
<dbReference type="AlphaFoldDB" id="J9W4S6"/>
<dbReference type="PATRIC" id="fig|1071400.3.peg.914"/>